<sequence>MEQKINGINLDNYPSLFFEKRKNVNKILKNKFKMFKNKHLCDCSSRIPWVSA</sequence>
<dbReference type="EMBL" id="CP003346">
    <property type="protein sequence ID" value="AGA77685.1"/>
    <property type="molecule type" value="Genomic_DNA"/>
</dbReference>
<proteinExistence type="predicted"/>
<dbReference type="HOGENOM" id="CLU_3079304_0_0_10"/>
<accession>L0FYG9</accession>
<evidence type="ECO:0000313" key="2">
    <source>
        <dbReference type="Proteomes" id="UP000010796"/>
    </source>
</evidence>
<evidence type="ECO:0000313" key="1">
    <source>
        <dbReference type="EMBL" id="AGA77685.1"/>
    </source>
</evidence>
<dbReference type="AlphaFoldDB" id="L0FYG9"/>
<reference evidence="2" key="1">
    <citation type="submission" date="2012-02" db="EMBL/GenBank/DDBJ databases">
        <title>The complete genome of Echinicola vietnamensis DSM 17526.</title>
        <authorList>
            <person name="Lucas S."/>
            <person name="Copeland A."/>
            <person name="Lapidus A."/>
            <person name="Glavina del Rio T."/>
            <person name="Dalin E."/>
            <person name="Tice H."/>
            <person name="Bruce D."/>
            <person name="Goodwin L."/>
            <person name="Pitluck S."/>
            <person name="Peters L."/>
            <person name="Ovchinnikova G."/>
            <person name="Teshima H."/>
            <person name="Kyrpides N."/>
            <person name="Mavromatis K."/>
            <person name="Ivanova N."/>
            <person name="Brettin T."/>
            <person name="Detter J.C."/>
            <person name="Han C."/>
            <person name="Larimer F."/>
            <person name="Land M."/>
            <person name="Hauser L."/>
            <person name="Markowitz V."/>
            <person name="Cheng J.-F."/>
            <person name="Hugenholtz P."/>
            <person name="Woyke T."/>
            <person name="Wu D."/>
            <person name="Brambilla E."/>
            <person name="Klenk H.-P."/>
            <person name="Eisen J.A."/>
        </authorList>
    </citation>
    <scope>NUCLEOTIDE SEQUENCE [LARGE SCALE GENOMIC DNA]</scope>
    <source>
        <strain evidence="2">DSM 17526 / LMG 23754 / KMM 6221</strain>
    </source>
</reference>
<protein>
    <submittedName>
        <fullName evidence="1">Uncharacterized protein</fullName>
    </submittedName>
</protein>
<dbReference type="Proteomes" id="UP000010796">
    <property type="component" value="Chromosome"/>
</dbReference>
<gene>
    <name evidence="1" type="ordered locus">Echvi_1418</name>
</gene>
<organism evidence="1 2">
    <name type="scientific">Echinicola vietnamensis (strain DSM 17526 / LMG 23754 / KMM 6221)</name>
    <dbReference type="NCBI Taxonomy" id="926556"/>
    <lineage>
        <taxon>Bacteria</taxon>
        <taxon>Pseudomonadati</taxon>
        <taxon>Bacteroidota</taxon>
        <taxon>Cytophagia</taxon>
        <taxon>Cytophagales</taxon>
        <taxon>Cyclobacteriaceae</taxon>
        <taxon>Echinicola</taxon>
    </lineage>
</organism>
<dbReference type="KEGG" id="evi:Echvi_1418"/>
<name>L0FYG9_ECHVK</name>
<keyword evidence="2" id="KW-1185">Reference proteome</keyword>